<evidence type="ECO:0008006" key="3">
    <source>
        <dbReference type="Google" id="ProtNLM"/>
    </source>
</evidence>
<gene>
    <name evidence="1" type="ORF">P167DRAFT_586067</name>
</gene>
<dbReference type="InParanoid" id="A0A3N4KS84"/>
<protein>
    <recommendedName>
        <fullName evidence="3">DUF659 domain-containing protein</fullName>
    </recommendedName>
</protein>
<name>A0A3N4KS84_9PEZI</name>
<keyword evidence="2" id="KW-1185">Reference proteome</keyword>
<dbReference type="EMBL" id="ML119123">
    <property type="protein sequence ID" value="RPB13464.1"/>
    <property type="molecule type" value="Genomic_DNA"/>
</dbReference>
<accession>A0A3N4KS84</accession>
<dbReference type="Proteomes" id="UP000277580">
    <property type="component" value="Unassembled WGS sequence"/>
</dbReference>
<evidence type="ECO:0000313" key="1">
    <source>
        <dbReference type="EMBL" id="RPB13464.1"/>
    </source>
</evidence>
<dbReference type="OrthoDB" id="4225352at2759"/>
<proteinExistence type="predicted"/>
<dbReference type="AlphaFoldDB" id="A0A3N4KS84"/>
<organism evidence="1 2">
    <name type="scientific">Morchella conica CCBAS932</name>
    <dbReference type="NCBI Taxonomy" id="1392247"/>
    <lineage>
        <taxon>Eukaryota</taxon>
        <taxon>Fungi</taxon>
        <taxon>Dikarya</taxon>
        <taxon>Ascomycota</taxon>
        <taxon>Pezizomycotina</taxon>
        <taxon>Pezizomycetes</taxon>
        <taxon>Pezizales</taxon>
        <taxon>Morchellaceae</taxon>
        <taxon>Morchella</taxon>
    </lineage>
</organism>
<reference evidence="1 2" key="1">
    <citation type="journal article" date="2018" name="Nat. Ecol. Evol.">
        <title>Pezizomycetes genomes reveal the molecular basis of ectomycorrhizal truffle lifestyle.</title>
        <authorList>
            <person name="Murat C."/>
            <person name="Payen T."/>
            <person name="Noel B."/>
            <person name="Kuo A."/>
            <person name="Morin E."/>
            <person name="Chen J."/>
            <person name="Kohler A."/>
            <person name="Krizsan K."/>
            <person name="Balestrini R."/>
            <person name="Da Silva C."/>
            <person name="Montanini B."/>
            <person name="Hainaut M."/>
            <person name="Levati E."/>
            <person name="Barry K.W."/>
            <person name="Belfiori B."/>
            <person name="Cichocki N."/>
            <person name="Clum A."/>
            <person name="Dockter R.B."/>
            <person name="Fauchery L."/>
            <person name="Guy J."/>
            <person name="Iotti M."/>
            <person name="Le Tacon F."/>
            <person name="Lindquist E.A."/>
            <person name="Lipzen A."/>
            <person name="Malagnac F."/>
            <person name="Mello A."/>
            <person name="Molinier V."/>
            <person name="Miyauchi S."/>
            <person name="Poulain J."/>
            <person name="Riccioni C."/>
            <person name="Rubini A."/>
            <person name="Sitrit Y."/>
            <person name="Splivallo R."/>
            <person name="Traeger S."/>
            <person name="Wang M."/>
            <person name="Zifcakova L."/>
            <person name="Wipf D."/>
            <person name="Zambonelli A."/>
            <person name="Paolocci F."/>
            <person name="Nowrousian M."/>
            <person name="Ottonello S."/>
            <person name="Baldrian P."/>
            <person name="Spatafora J.W."/>
            <person name="Henrissat B."/>
            <person name="Nagy L.G."/>
            <person name="Aury J.M."/>
            <person name="Wincker P."/>
            <person name="Grigoriev I.V."/>
            <person name="Bonfante P."/>
            <person name="Martin F.M."/>
        </authorList>
    </citation>
    <scope>NUCLEOTIDE SEQUENCE [LARGE SCALE GENOMIC DNA]</scope>
    <source>
        <strain evidence="1 2">CCBAS932</strain>
    </source>
</reference>
<evidence type="ECO:0000313" key="2">
    <source>
        <dbReference type="Proteomes" id="UP000277580"/>
    </source>
</evidence>
<sequence length="66" mass="7519">MLAVWRILAQDPFLLEARSLFVPCNSHSLQILIGDILNIPYYKIVHTQLTSIITIFRASPKQLALL</sequence>